<protein>
    <submittedName>
        <fullName evidence="1">LAQU0S01e03730g1_1</fullName>
    </submittedName>
</protein>
<keyword evidence="2" id="KW-1185">Reference proteome</keyword>
<dbReference type="AlphaFoldDB" id="A0A0N7MKS7"/>
<dbReference type="OrthoDB" id="5361617at2759"/>
<organism evidence="1 2">
    <name type="scientific">Lachancea quebecensis</name>
    <dbReference type="NCBI Taxonomy" id="1654605"/>
    <lineage>
        <taxon>Eukaryota</taxon>
        <taxon>Fungi</taxon>
        <taxon>Dikarya</taxon>
        <taxon>Ascomycota</taxon>
        <taxon>Saccharomycotina</taxon>
        <taxon>Saccharomycetes</taxon>
        <taxon>Saccharomycetales</taxon>
        <taxon>Saccharomycetaceae</taxon>
        <taxon>Lachancea</taxon>
    </lineage>
</organism>
<accession>A0A0N7MKS7</accession>
<evidence type="ECO:0000313" key="2">
    <source>
        <dbReference type="Proteomes" id="UP000236544"/>
    </source>
</evidence>
<dbReference type="Proteomes" id="UP000236544">
    <property type="component" value="Unassembled WGS sequence"/>
</dbReference>
<evidence type="ECO:0000313" key="1">
    <source>
        <dbReference type="EMBL" id="CUS20310.1"/>
    </source>
</evidence>
<sequence length="226" mass="25733">MSELCYILDASSLEKGIGNVKRWCDPQRAHKFSRLSLYIPTFTLQELDFLRYRRNSHTAKESLHFIDQAEFPPTVDVIIEFPELLDTILWSDVLDHQAADAAPEFDLRAGTTTARALPRRLRNLLKSCVYKCHLEGANNQTWTLITEDPAIRGLAQAFQIPCCSLVAADQEISKKLDKRAAQQNARFSSYLKKKSTREVSNGKEVYRAKFDQAIYAPRGAGELWNP</sequence>
<proteinExistence type="predicted"/>
<name>A0A0N7MKS7_9SACH</name>
<reference evidence="2" key="1">
    <citation type="submission" date="2015-10" db="EMBL/GenBank/DDBJ databases">
        <authorList>
            <person name="Devillers H."/>
        </authorList>
    </citation>
    <scope>NUCLEOTIDE SEQUENCE [LARGE SCALE GENOMIC DNA]</scope>
</reference>
<dbReference type="EMBL" id="LN890560">
    <property type="protein sequence ID" value="CUS20310.1"/>
    <property type="molecule type" value="Genomic_DNA"/>
</dbReference>
<gene>
    <name evidence="1" type="ORF">LAQU0_S01e03730g</name>
</gene>